<dbReference type="InterPro" id="IPR001507">
    <property type="entry name" value="ZP_dom"/>
</dbReference>
<evidence type="ECO:0000313" key="3">
    <source>
        <dbReference type="WBParaSite" id="Hba_06152"/>
    </source>
</evidence>
<dbReference type="PANTHER" id="PTHR47327:SF6">
    <property type="entry name" value="PROTEIN LET-653"/>
    <property type="match status" value="1"/>
</dbReference>
<dbReference type="SMART" id="SM00241">
    <property type="entry name" value="ZP"/>
    <property type="match status" value="1"/>
</dbReference>
<organism evidence="2 3">
    <name type="scientific">Heterorhabditis bacteriophora</name>
    <name type="common">Entomopathogenic nematode worm</name>
    <dbReference type="NCBI Taxonomy" id="37862"/>
    <lineage>
        <taxon>Eukaryota</taxon>
        <taxon>Metazoa</taxon>
        <taxon>Ecdysozoa</taxon>
        <taxon>Nematoda</taxon>
        <taxon>Chromadorea</taxon>
        <taxon>Rhabditida</taxon>
        <taxon>Rhabditina</taxon>
        <taxon>Rhabditomorpha</taxon>
        <taxon>Strongyloidea</taxon>
        <taxon>Heterorhabditidae</taxon>
        <taxon>Heterorhabditis</taxon>
    </lineage>
</organism>
<dbReference type="AlphaFoldDB" id="A0A1I7WLX8"/>
<keyword evidence="2" id="KW-1185">Reference proteome</keyword>
<name>A0A1I7WLX8_HETBA</name>
<protein>
    <submittedName>
        <fullName evidence="3">ZP domain-containing protein</fullName>
    </submittedName>
</protein>
<feature type="domain" description="ZP" evidence="1">
    <location>
        <begin position="90"/>
        <end position="314"/>
    </location>
</feature>
<dbReference type="InterPro" id="IPR052774">
    <property type="entry name" value="Celegans_DevNeuronal_Protein"/>
</dbReference>
<reference evidence="3" key="1">
    <citation type="submission" date="2016-11" db="UniProtKB">
        <authorList>
            <consortium name="WormBaseParasite"/>
        </authorList>
    </citation>
    <scope>IDENTIFICATION</scope>
</reference>
<dbReference type="WBParaSite" id="Hba_06152">
    <property type="protein sequence ID" value="Hba_06152"/>
    <property type="gene ID" value="Hba_06152"/>
</dbReference>
<accession>A0A1I7WLX8</accession>
<evidence type="ECO:0000313" key="2">
    <source>
        <dbReference type="Proteomes" id="UP000095283"/>
    </source>
</evidence>
<dbReference type="GO" id="GO:0009653">
    <property type="term" value="P:anatomical structure morphogenesis"/>
    <property type="evidence" value="ECO:0007669"/>
    <property type="project" value="TreeGrafter"/>
</dbReference>
<dbReference type="Proteomes" id="UP000095283">
    <property type="component" value="Unplaced"/>
</dbReference>
<dbReference type="PANTHER" id="PTHR47327">
    <property type="entry name" value="FI18240P1-RELATED"/>
    <property type="match status" value="1"/>
</dbReference>
<sequence length="400" mass="44103">MDSHSVISSSKKSSLEECLTECLDEKSQYYIVKQLLYIYFYLLVLTFKGNEMILEVVLSTDGVEPLYFITPDDLTFQAKCSIMGRLDRNKQNRDGLKIVEDKESKTNNSTSVSTTKVVTQSTKGTSKLTSTKWLTSSTAIVSTLISTTAKTSSPSTTTSTTSKVVTSTIPSTSLSPITTTKNITTMTTTALITQHISKSKPSTSHIETSSLFPVKPVKGSISFDIFHNGQPVEPIDSKYEWEREPLPIIREGCQADLVGLVCPPRLSEFGIKVTVESFRYQTTPQVQYSCLVRVCPFAPCPQLTCPDVEGCPTNEFGRTVRSLSLEDIRRALEDDPKLASQIGIPPSVLSKKPGPSGLVLILSIEQQLLALAGDYTVKRRLVVVNSEDQLRYYVRTGDIP</sequence>
<proteinExistence type="predicted"/>
<evidence type="ECO:0000259" key="1">
    <source>
        <dbReference type="SMART" id="SM00241"/>
    </source>
</evidence>